<dbReference type="GO" id="GO:0004016">
    <property type="term" value="F:adenylate cyclase activity"/>
    <property type="evidence" value="ECO:0007669"/>
    <property type="project" value="TreeGrafter"/>
</dbReference>
<evidence type="ECO:0000256" key="3">
    <source>
        <dbReference type="SAM" id="MobiDB-lite"/>
    </source>
</evidence>
<dbReference type="SMART" id="SM00421">
    <property type="entry name" value="HTH_LUXR"/>
    <property type="match status" value="1"/>
</dbReference>
<dbReference type="SUPFAM" id="SSF52540">
    <property type="entry name" value="P-loop containing nucleoside triphosphate hydrolases"/>
    <property type="match status" value="1"/>
</dbReference>
<dbReference type="GO" id="GO:0003677">
    <property type="term" value="F:DNA binding"/>
    <property type="evidence" value="ECO:0007669"/>
    <property type="project" value="UniProtKB-KW"/>
</dbReference>
<feature type="compositionally biased region" description="Low complexity" evidence="3">
    <location>
        <begin position="850"/>
        <end position="865"/>
    </location>
</feature>
<dbReference type="Pfam" id="PF00196">
    <property type="entry name" value="GerE"/>
    <property type="match status" value="1"/>
</dbReference>
<dbReference type="InterPro" id="IPR027417">
    <property type="entry name" value="P-loop_NTPase"/>
</dbReference>
<evidence type="ECO:0000256" key="2">
    <source>
        <dbReference type="ARBA" id="ARBA00022840"/>
    </source>
</evidence>
<keyword evidence="5" id="KW-0238">DNA-binding</keyword>
<dbReference type="EMBL" id="JACHML010000001">
    <property type="protein sequence ID" value="MBB6390854.1"/>
    <property type="molecule type" value="Genomic_DNA"/>
</dbReference>
<evidence type="ECO:0000313" key="6">
    <source>
        <dbReference type="Proteomes" id="UP000537775"/>
    </source>
</evidence>
<reference evidence="5 6" key="1">
    <citation type="submission" date="2020-08" db="EMBL/GenBank/DDBJ databases">
        <title>Sequencing the genomes of 1000 actinobacteria strains.</title>
        <authorList>
            <person name="Klenk H.-P."/>
        </authorList>
    </citation>
    <scope>NUCLEOTIDE SEQUENCE [LARGE SCALE GENOMIC DNA]</scope>
    <source>
        <strain evidence="5 6">DSM 12511</strain>
    </source>
</reference>
<dbReference type="InterPro" id="IPR016032">
    <property type="entry name" value="Sig_transdc_resp-reg_C-effctor"/>
</dbReference>
<dbReference type="Gene3D" id="1.10.10.10">
    <property type="entry name" value="Winged helix-like DNA-binding domain superfamily/Winged helix DNA-binding domain"/>
    <property type="match status" value="1"/>
</dbReference>
<dbReference type="AlphaFoldDB" id="A0A7X0FNV1"/>
<dbReference type="GO" id="GO:0005737">
    <property type="term" value="C:cytoplasm"/>
    <property type="evidence" value="ECO:0007669"/>
    <property type="project" value="TreeGrafter"/>
</dbReference>
<keyword evidence="1" id="KW-0547">Nucleotide-binding</keyword>
<dbReference type="PANTHER" id="PTHR16305">
    <property type="entry name" value="TESTICULAR SOLUBLE ADENYLYL CYCLASE"/>
    <property type="match status" value="1"/>
</dbReference>
<dbReference type="InterPro" id="IPR000792">
    <property type="entry name" value="Tscrpt_reg_LuxR_C"/>
</dbReference>
<keyword evidence="2" id="KW-0067">ATP-binding</keyword>
<dbReference type="RefSeq" id="WP_184750060.1">
    <property type="nucleotide sequence ID" value="NZ_BAAAJR010000003.1"/>
</dbReference>
<evidence type="ECO:0000313" key="5">
    <source>
        <dbReference type="EMBL" id="MBB6390854.1"/>
    </source>
</evidence>
<organism evidence="5 6">
    <name type="scientific">Microbacterium thalassium</name>
    <dbReference type="NCBI Taxonomy" id="362649"/>
    <lineage>
        <taxon>Bacteria</taxon>
        <taxon>Bacillati</taxon>
        <taxon>Actinomycetota</taxon>
        <taxon>Actinomycetes</taxon>
        <taxon>Micrococcales</taxon>
        <taxon>Microbacteriaceae</taxon>
        <taxon>Microbacterium</taxon>
    </lineage>
</organism>
<dbReference type="Pfam" id="PF13191">
    <property type="entry name" value="AAA_16"/>
    <property type="match status" value="1"/>
</dbReference>
<dbReference type="PRINTS" id="PR00038">
    <property type="entry name" value="HTHLUXR"/>
</dbReference>
<dbReference type="InterPro" id="IPR011990">
    <property type="entry name" value="TPR-like_helical_dom_sf"/>
</dbReference>
<evidence type="ECO:0000256" key="1">
    <source>
        <dbReference type="ARBA" id="ARBA00022741"/>
    </source>
</evidence>
<keyword evidence="6" id="KW-1185">Reference proteome</keyword>
<dbReference type="Proteomes" id="UP000537775">
    <property type="component" value="Unassembled WGS sequence"/>
</dbReference>
<accession>A0A7X0FNV1</accession>
<name>A0A7X0FNV1_9MICO</name>
<dbReference type="InterPro" id="IPR041664">
    <property type="entry name" value="AAA_16"/>
</dbReference>
<comment type="caution">
    <text evidence="5">The sequence shown here is derived from an EMBL/GenBank/DDBJ whole genome shotgun (WGS) entry which is preliminary data.</text>
</comment>
<protein>
    <submittedName>
        <fullName evidence="5">DNA-binding CsgD family transcriptional regulator</fullName>
    </submittedName>
</protein>
<dbReference type="GO" id="GO:0005524">
    <property type="term" value="F:ATP binding"/>
    <property type="evidence" value="ECO:0007669"/>
    <property type="project" value="UniProtKB-KW"/>
</dbReference>
<dbReference type="CDD" id="cd06170">
    <property type="entry name" value="LuxR_C_like"/>
    <property type="match status" value="1"/>
</dbReference>
<dbReference type="PROSITE" id="PS50043">
    <property type="entry name" value="HTH_LUXR_2"/>
    <property type="match status" value="1"/>
</dbReference>
<dbReference type="SUPFAM" id="SSF48452">
    <property type="entry name" value="TPR-like"/>
    <property type="match status" value="1"/>
</dbReference>
<dbReference type="InterPro" id="IPR036388">
    <property type="entry name" value="WH-like_DNA-bd_sf"/>
</dbReference>
<dbReference type="PANTHER" id="PTHR16305:SF35">
    <property type="entry name" value="TRANSCRIPTIONAL ACTIVATOR DOMAIN"/>
    <property type="match status" value="1"/>
</dbReference>
<dbReference type="Gene3D" id="3.40.50.300">
    <property type="entry name" value="P-loop containing nucleotide triphosphate hydrolases"/>
    <property type="match status" value="1"/>
</dbReference>
<gene>
    <name evidence="5" type="ORF">HD594_001167</name>
</gene>
<dbReference type="GO" id="GO:0006355">
    <property type="term" value="P:regulation of DNA-templated transcription"/>
    <property type="evidence" value="ECO:0007669"/>
    <property type="project" value="InterPro"/>
</dbReference>
<evidence type="ECO:0000259" key="4">
    <source>
        <dbReference type="PROSITE" id="PS50043"/>
    </source>
</evidence>
<sequence length="865" mass="92600">MPLVERDDQLAALDRLAAGLPTGSIALIGGEAGSGKTSLLREFLARRPPGVSWRAGRCDDLATPASFAPLWDMADALPAAVADALEGEGRQRVLAGIADALRAEPSILVFDDVQWADEATIDLIRFVGRRIDELPVLLCLAYRSDEVDRGHPLRTTLGDLTRGAERIELPALTLQGVTGLAGGRDIDVPRVYARSGGNPFFVAELLADPDASASGAVADAVLARAAKLPASAWTVLEHTALAPEGLPLTLLPSLGHDAERDADLAVERGLLDVFGSRLRCRHDLVRTAIADAVSPVRQRRVHRHLVEHLAPTATTTADIAQVAAHAVAGGDGERAADFSLRAADRAASDGAHREAVRHFTHALNHRHHLTPEHVDHVLESCAQEAYFAHDLPLALTCALEWLERARDLTPQEQGSRTLWCSRLAHYAGDAERADALADASIALFADAADTLNETYARWWRTDDPDAKRTLGRRTVDLAQEAGDLAIAAHVLVAADGIEGGSADDAMTHLEQGLDFALRSGSDEQTARAYCNLAYLAVVDRDREDADRWLDDGLDWTWAEDLAFWWDAMVDTRALHRLFRGDWDGALEDCARTIDGRRALQWQTCAAAARATILLRRGDPDAGTAATFSDETVADGGPDTLMATAVHAEAAWTAGGDATAAVAVLEREVHASRPPRPWLIAGVAFWLAKIDPSLISDDVRAMLPSPLARELSGDLAGAAAEWRDRGCAFEAAVLEGLADDPDALRRAFAELTALGADATLARLRRAAEERGVRSVPRGARATTAADPDGLTARQVEVLRLLGEMMTDAEIARRLTISEKTASHHVSAILARLGVGSRREAGTHARTRFPSDPGADPAPGGPARPVS</sequence>
<proteinExistence type="predicted"/>
<dbReference type="SUPFAM" id="SSF46894">
    <property type="entry name" value="C-terminal effector domain of the bipartite response regulators"/>
    <property type="match status" value="1"/>
</dbReference>
<feature type="domain" description="HTH luxR-type" evidence="4">
    <location>
        <begin position="782"/>
        <end position="847"/>
    </location>
</feature>
<feature type="region of interest" description="Disordered" evidence="3">
    <location>
        <begin position="837"/>
        <end position="865"/>
    </location>
</feature>